<dbReference type="eggNOG" id="arCOG07733">
    <property type="taxonomic scope" value="Archaea"/>
</dbReference>
<evidence type="ECO:0000313" key="3">
    <source>
        <dbReference type="Proteomes" id="UP000001015"/>
    </source>
</evidence>
<keyword evidence="1" id="KW-1133">Transmembrane helix</keyword>
<keyword evidence="1" id="KW-0472">Membrane</keyword>
<proteinExistence type="predicted"/>
<name>Q96ZW1_SULTO</name>
<dbReference type="RefSeq" id="WP_010979790.1">
    <property type="nucleotide sequence ID" value="NC_003106.2"/>
</dbReference>
<dbReference type="AlphaFoldDB" id="Q96ZW1"/>
<dbReference type="Proteomes" id="UP000001015">
    <property type="component" value="Chromosome"/>
</dbReference>
<sequence length="122" mass="13557">MRRIVPPLVAVALILLGLSFYLYSIDHVTMIHQPTQSTTVQNYTTVTNMTQAKEELLKILNQISTPIVVGNYSLQLHNQTTTSAITIKPPSYASLWPETLTIGAVLLLASFLLLLRRKPSPL</sequence>
<feature type="transmembrane region" description="Helical" evidence="1">
    <location>
        <begin position="95"/>
        <end position="115"/>
    </location>
</feature>
<dbReference type="STRING" id="273063.STK_17250"/>
<reference evidence="3" key="1">
    <citation type="journal article" date="2001" name="DNA Res.">
        <title>Complete genome sequence of an aerobic thermoacidophilic Crenarchaeon, Sulfolobus tokodaii strain7.</title>
        <authorList>
            <person name="Kawarabayasi Y."/>
            <person name="Hino Y."/>
            <person name="Horikawa H."/>
            <person name="Jin-no K."/>
            <person name="Takahashi M."/>
            <person name="Sekine M."/>
            <person name="Baba S."/>
            <person name="Ankai A."/>
            <person name="Kosugi H."/>
            <person name="Hosoyama A."/>
            <person name="Fukui S."/>
            <person name="Nagai Y."/>
            <person name="Nishijima K."/>
            <person name="Otsuka R."/>
            <person name="Nakazawa H."/>
            <person name="Takamiya M."/>
            <person name="Kato Y."/>
            <person name="Yoshizawa T."/>
            <person name="Tanaka T."/>
            <person name="Kudoh Y."/>
            <person name="Yamazaki J."/>
            <person name="Kushida N."/>
            <person name="Oguchi A."/>
            <person name="Aoki K."/>
            <person name="Masuda S."/>
            <person name="Yanagii M."/>
            <person name="Nishimura M."/>
            <person name="Yamagishi A."/>
            <person name="Oshima T."/>
            <person name="Kikuchi H."/>
        </authorList>
    </citation>
    <scope>NUCLEOTIDE SEQUENCE [LARGE SCALE GENOMIC DNA]</scope>
    <source>
        <strain evidence="3">DSM 16993 / JCM 10545 / NBRC 100140 / 7</strain>
    </source>
</reference>
<evidence type="ECO:0000256" key="1">
    <source>
        <dbReference type="SAM" id="Phobius"/>
    </source>
</evidence>
<dbReference type="GeneID" id="69122883"/>
<keyword evidence="1" id="KW-0812">Transmembrane</keyword>
<organism evidence="2 3">
    <name type="scientific">Sulfurisphaera tokodaii (strain DSM 16993 / JCM 10545 / NBRC 100140 / 7)</name>
    <name type="common">Sulfolobus tokodaii</name>
    <dbReference type="NCBI Taxonomy" id="273063"/>
    <lineage>
        <taxon>Archaea</taxon>
        <taxon>Thermoproteota</taxon>
        <taxon>Thermoprotei</taxon>
        <taxon>Sulfolobales</taxon>
        <taxon>Sulfolobaceae</taxon>
        <taxon>Sulfurisphaera</taxon>
    </lineage>
</organism>
<evidence type="ECO:0000313" key="2">
    <source>
        <dbReference type="EMBL" id="BAB66812.1"/>
    </source>
</evidence>
<protein>
    <submittedName>
        <fullName evidence="2">Uncharacterized protein</fullName>
    </submittedName>
</protein>
<dbReference type="KEGG" id="sto:STK_17250"/>
<keyword evidence="3" id="KW-1185">Reference proteome</keyword>
<accession>Q96ZW1</accession>
<gene>
    <name evidence="2" type="primary">ST1725</name>
    <name evidence="2" type="ordered locus">STK_17250</name>
</gene>
<dbReference type="EMBL" id="BA000023">
    <property type="protein sequence ID" value="BAB66812.1"/>
    <property type="molecule type" value="Genomic_DNA"/>
</dbReference>